<dbReference type="Gene3D" id="3.40.50.150">
    <property type="entry name" value="Vaccinia Virus protein VP39"/>
    <property type="match status" value="1"/>
</dbReference>
<protein>
    <recommendedName>
        <fullName evidence="4">Protein-L-isoaspartate O-methyltransferase</fullName>
        <ecNumber evidence="3">2.1.1.77</ecNumber>
    </recommendedName>
    <alternativeName>
        <fullName evidence="11">L-isoaspartyl protein carboxyl methyltransferase</fullName>
    </alternativeName>
    <alternativeName>
        <fullName evidence="9">Protein L-isoaspartyl methyltransferase</fullName>
    </alternativeName>
    <alternativeName>
        <fullName evidence="10">Protein-beta-aspartate methyltransferase</fullName>
    </alternativeName>
</protein>
<comment type="subcellular location">
    <subcellularLocation>
        <location evidence="1">Cytoplasm</location>
    </subcellularLocation>
</comment>
<dbReference type="GO" id="GO:0032259">
    <property type="term" value="P:methylation"/>
    <property type="evidence" value="ECO:0007669"/>
    <property type="project" value="UniProtKB-KW"/>
</dbReference>
<gene>
    <name evidence="12" type="ORF">AQJ46_41915</name>
</gene>
<comment type="similarity">
    <text evidence="2">Belongs to the methyltransferase superfamily. L-isoaspartyl/D-aspartyl protein methyltransferase family.</text>
</comment>
<evidence type="ECO:0000313" key="13">
    <source>
        <dbReference type="Proteomes" id="UP000053669"/>
    </source>
</evidence>
<evidence type="ECO:0000256" key="9">
    <source>
        <dbReference type="ARBA" id="ARBA00030757"/>
    </source>
</evidence>
<accession>A0A101RND2</accession>
<dbReference type="InterPro" id="IPR000682">
    <property type="entry name" value="PCMT"/>
</dbReference>
<evidence type="ECO:0000313" key="12">
    <source>
        <dbReference type="EMBL" id="KUN58835.1"/>
    </source>
</evidence>
<evidence type="ECO:0000256" key="2">
    <source>
        <dbReference type="ARBA" id="ARBA00005369"/>
    </source>
</evidence>
<sequence>MVARLEEAGVLRPGPVRNALLAIRREVLIPQAYVRRSQPGEEPPRWDLLDWAEPAYRDELLALLYGGESVLVQHAGERLLGRVPGPRSGGAITAMSSVVDMTAGLLQSLDLRPGQRVLDIGTGAAVTAAVACWICGDRTVVTLDRDSHLTEAAQARLAGLGYRPRAVTGDGAAGWPAGGPYERIFVSYAVPRVPSAWVDQLAPGGHAMATLSGTSPSWPGLAIITATSGGRVRGELRPVEFGHRPGHGFERLCISREFLDRIEAGDGTRVVHTSTAPPPDGARGFWLALDHLRPGLVRNWSAGHVVIGAPACGSWLTARATGADCWSLTACGPRDIWGEIQDVAGLWRAAGEPSTYQLHVEDTQQWVTAGAATAELSWSLPNTDVMGAEEEQ</sequence>
<evidence type="ECO:0000256" key="8">
    <source>
        <dbReference type="ARBA" id="ARBA00022691"/>
    </source>
</evidence>
<name>A0A101RND2_9ACTN</name>
<evidence type="ECO:0000256" key="11">
    <source>
        <dbReference type="ARBA" id="ARBA00031350"/>
    </source>
</evidence>
<keyword evidence="7 12" id="KW-0808">Transferase</keyword>
<comment type="caution">
    <text evidence="12">The sequence shown here is derived from an EMBL/GenBank/DDBJ whole genome shotgun (WGS) entry which is preliminary data.</text>
</comment>
<evidence type="ECO:0000256" key="7">
    <source>
        <dbReference type="ARBA" id="ARBA00022679"/>
    </source>
</evidence>
<dbReference type="GO" id="GO:0005737">
    <property type="term" value="C:cytoplasm"/>
    <property type="evidence" value="ECO:0007669"/>
    <property type="project" value="UniProtKB-SubCell"/>
</dbReference>
<proteinExistence type="inferred from homology"/>
<dbReference type="SUPFAM" id="SSF53335">
    <property type="entry name" value="S-adenosyl-L-methionine-dependent methyltransferases"/>
    <property type="match status" value="1"/>
</dbReference>
<dbReference type="RefSeq" id="WP_059210597.1">
    <property type="nucleotide sequence ID" value="NZ_KQ948674.1"/>
</dbReference>
<keyword evidence="8" id="KW-0949">S-adenosyl-L-methionine</keyword>
<evidence type="ECO:0000256" key="4">
    <source>
        <dbReference type="ARBA" id="ARBA00013346"/>
    </source>
</evidence>
<keyword evidence="6 12" id="KW-0489">Methyltransferase</keyword>
<dbReference type="Pfam" id="PF01135">
    <property type="entry name" value="PCMT"/>
    <property type="match status" value="1"/>
</dbReference>
<organism evidence="12 13">
    <name type="scientific">Streptomyces canus</name>
    <dbReference type="NCBI Taxonomy" id="58343"/>
    <lineage>
        <taxon>Bacteria</taxon>
        <taxon>Bacillati</taxon>
        <taxon>Actinomycetota</taxon>
        <taxon>Actinomycetes</taxon>
        <taxon>Kitasatosporales</taxon>
        <taxon>Streptomycetaceae</taxon>
        <taxon>Streptomyces</taxon>
        <taxon>Streptomyces aurantiacus group</taxon>
    </lineage>
</organism>
<dbReference type="PANTHER" id="PTHR11579:SF0">
    <property type="entry name" value="PROTEIN-L-ISOASPARTATE(D-ASPARTATE) O-METHYLTRANSFERASE"/>
    <property type="match status" value="1"/>
</dbReference>
<dbReference type="PROSITE" id="PS01279">
    <property type="entry name" value="PCMT"/>
    <property type="match status" value="1"/>
</dbReference>
<keyword evidence="5" id="KW-0963">Cytoplasm</keyword>
<dbReference type="GO" id="GO:0004719">
    <property type="term" value="F:protein-L-isoaspartate (D-aspartate) O-methyltransferase activity"/>
    <property type="evidence" value="ECO:0007669"/>
    <property type="project" value="UniProtKB-EC"/>
</dbReference>
<dbReference type="EMBL" id="LMWU01000055">
    <property type="protein sequence ID" value="KUN58835.1"/>
    <property type="molecule type" value="Genomic_DNA"/>
</dbReference>
<evidence type="ECO:0000256" key="6">
    <source>
        <dbReference type="ARBA" id="ARBA00022603"/>
    </source>
</evidence>
<dbReference type="InterPro" id="IPR029063">
    <property type="entry name" value="SAM-dependent_MTases_sf"/>
</dbReference>
<evidence type="ECO:0000256" key="10">
    <source>
        <dbReference type="ARBA" id="ARBA00031323"/>
    </source>
</evidence>
<evidence type="ECO:0000256" key="5">
    <source>
        <dbReference type="ARBA" id="ARBA00022490"/>
    </source>
</evidence>
<dbReference type="Proteomes" id="UP000053669">
    <property type="component" value="Unassembled WGS sequence"/>
</dbReference>
<dbReference type="STRING" id="58343.AQJ46_41915"/>
<evidence type="ECO:0000256" key="3">
    <source>
        <dbReference type="ARBA" id="ARBA00011890"/>
    </source>
</evidence>
<reference evidence="12 13" key="1">
    <citation type="submission" date="2015-10" db="EMBL/GenBank/DDBJ databases">
        <title>Draft genome sequence of Streptomyces canus DSM 40017, type strain for the species Streptomyces canus.</title>
        <authorList>
            <person name="Ruckert C."/>
            <person name="Winkler A."/>
            <person name="Kalinowski J."/>
            <person name="Kampfer P."/>
            <person name="Glaeser S."/>
        </authorList>
    </citation>
    <scope>NUCLEOTIDE SEQUENCE [LARGE SCALE GENOMIC DNA]</scope>
    <source>
        <strain evidence="12 13">DSM 40017</strain>
    </source>
</reference>
<dbReference type="EC" id="2.1.1.77" evidence="3"/>
<dbReference type="AlphaFoldDB" id="A0A101RND2"/>
<dbReference type="PANTHER" id="PTHR11579">
    <property type="entry name" value="PROTEIN-L-ISOASPARTATE O-METHYLTRANSFERASE"/>
    <property type="match status" value="1"/>
</dbReference>
<evidence type="ECO:0000256" key="1">
    <source>
        <dbReference type="ARBA" id="ARBA00004496"/>
    </source>
</evidence>